<proteinExistence type="predicted"/>
<comment type="caution">
    <text evidence="1">The sequence shown here is derived from an EMBL/GenBank/DDBJ whole genome shotgun (WGS) entry which is preliminary data.</text>
</comment>
<dbReference type="Proteomes" id="UP001597542">
    <property type="component" value="Unassembled WGS sequence"/>
</dbReference>
<dbReference type="EMBL" id="JBHUKQ010000008">
    <property type="protein sequence ID" value="MFD2480321.1"/>
    <property type="molecule type" value="Genomic_DNA"/>
</dbReference>
<dbReference type="RefSeq" id="WP_344287342.1">
    <property type="nucleotide sequence ID" value="NZ_BAAAHV010000028.1"/>
</dbReference>
<sequence>MDTNNPVAGSEKDRQYAIFRDYANQHRARRAYQALSTMGPTMNY</sequence>
<reference evidence="2" key="1">
    <citation type="journal article" date="2019" name="Int. J. Syst. Evol. Microbiol.">
        <title>The Global Catalogue of Microorganisms (GCM) 10K type strain sequencing project: providing services to taxonomists for standard genome sequencing and annotation.</title>
        <authorList>
            <consortium name="The Broad Institute Genomics Platform"/>
            <consortium name="The Broad Institute Genome Sequencing Center for Infectious Disease"/>
            <person name="Wu L."/>
            <person name="Ma J."/>
        </authorList>
    </citation>
    <scope>NUCLEOTIDE SEQUENCE [LARGE SCALE GENOMIC DNA]</scope>
    <source>
        <strain evidence="2">CGMCC 4.7638</strain>
    </source>
</reference>
<accession>A0ABW5HTL1</accession>
<name>A0ABW5HTL1_9PSEU</name>
<organism evidence="1 2">
    <name type="scientific">Amycolatopsis albidoflavus</name>
    <dbReference type="NCBI Taxonomy" id="102226"/>
    <lineage>
        <taxon>Bacteria</taxon>
        <taxon>Bacillati</taxon>
        <taxon>Actinomycetota</taxon>
        <taxon>Actinomycetes</taxon>
        <taxon>Pseudonocardiales</taxon>
        <taxon>Pseudonocardiaceae</taxon>
        <taxon>Amycolatopsis</taxon>
    </lineage>
</organism>
<protein>
    <submittedName>
        <fullName evidence="1">Uncharacterized protein</fullName>
    </submittedName>
</protein>
<evidence type="ECO:0000313" key="1">
    <source>
        <dbReference type="EMBL" id="MFD2480321.1"/>
    </source>
</evidence>
<evidence type="ECO:0000313" key="2">
    <source>
        <dbReference type="Proteomes" id="UP001597542"/>
    </source>
</evidence>
<keyword evidence="2" id="KW-1185">Reference proteome</keyword>
<gene>
    <name evidence="1" type="ORF">ACFSUT_08560</name>
</gene>